<keyword evidence="7" id="KW-0677">Repeat</keyword>
<feature type="disulfide bond" evidence="15">
    <location>
        <begin position="3485"/>
        <end position="3500"/>
    </location>
</feature>
<keyword evidence="8" id="KW-0106">Calcium</keyword>
<evidence type="ECO:0000256" key="17">
    <source>
        <dbReference type="SAM" id="MobiDB-lite"/>
    </source>
</evidence>
<feature type="disulfide bond" evidence="14">
    <location>
        <begin position="2976"/>
        <end position="2986"/>
    </location>
</feature>
<feature type="repeat" description="LDL-receptor class B" evidence="16">
    <location>
        <begin position="1449"/>
        <end position="1493"/>
    </location>
</feature>
<keyword evidence="4" id="KW-0254">Endocytosis</keyword>
<dbReference type="GO" id="GO:0006897">
    <property type="term" value="P:endocytosis"/>
    <property type="evidence" value="ECO:0007669"/>
    <property type="project" value="UniProtKB-KW"/>
</dbReference>
<dbReference type="GO" id="GO:0005041">
    <property type="term" value="F:low-density lipoprotein particle receptor activity"/>
    <property type="evidence" value="ECO:0007669"/>
    <property type="project" value="TreeGrafter"/>
</dbReference>
<feature type="disulfide bond" evidence="15">
    <location>
        <begin position="2895"/>
        <end position="2907"/>
    </location>
</feature>
<feature type="disulfide bond" evidence="15">
    <location>
        <begin position="2619"/>
        <end position="2637"/>
    </location>
</feature>
<dbReference type="GO" id="GO:0043235">
    <property type="term" value="C:receptor complex"/>
    <property type="evidence" value="ECO:0007669"/>
    <property type="project" value="TreeGrafter"/>
</dbReference>
<accession>A0A9P0TFE5</accession>
<dbReference type="InterPro" id="IPR036055">
    <property type="entry name" value="LDL_receptor-like_sf"/>
</dbReference>
<comment type="subcellular location">
    <subcellularLocation>
        <location evidence="1">Cell membrane</location>
        <topology evidence="1">Single-pass type I membrane protein</topology>
    </subcellularLocation>
</comment>
<feature type="domain" description="EGF-like" evidence="20">
    <location>
        <begin position="4220"/>
        <end position="4258"/>
    </location>
</feature>
<feature type="disulfide bond" evidence="14">
    <location>
        <begin position="4455"/>
        <end position="4464"/>
    </location>
</feature>
<keyword evidence="3 14" id="KW-0245">EGF-like domain</keyword>
<dbReference type="PROSITE" id="PS00022">
    <property type="entry name" value="EGF_1"/>
    <property type="match status" value="5"/>
</dbReference>
<dbReference type="Pfam" id="PF14670">
    <property type="entry name" value="FXa_inhibition"/>
    <property type="match status" value="2"/>
</dbReference>
<feature type="disulfide bond" evidence="15">
    <location>
        <begin position="55"/>
        <end position="70"/>
    </location>
</feature>
<feature type="region of interest" description="Disordered" evidence="17">
    <location>
        <begin position="1060"/>
        <end position="1083"/>
    </location>
</feature>
<feature type="disulfide bond" evidence="15">
    <location>
        <begin position="3585"/>
        <end position="3597"/>
    </location>
</feature>
<dbReference type="PROSITE" id="PS50026">
    <property type="entry name" value="EGF_3"/>
    <property type="match status" value="6"/>
</dbReference>
<feature type="domain" description="EGF-like" evidence="20">
    <location>
        <begin position="4348"/>
        <end position="4383"/>
    </location>
</feature>
<dbReference type="FunFam" id="4.10.400.10:FF:000007">
    <property type="entry name" value="Low density lipoprotein receptor-related protein 1"/>
    <property type="match status" value="1"/>
</dbReference>
<dbReference type="PROSITE" id="PS01209">
    <property type="entry name" value="LDLRA_1"/>
    <property type="match status" value="11"/>
</dbReference>
<feature type="disulfide bond" evidence="15">
    <location>
        <begin position="1041"/>
        <end position="1056"/>
    </location>
</feature>
<feature type="disulfide bond" evidence="15">
    <location>
        <begin position="2538"/>
        <end position="2556"/>
    </location>
</feature>
<keyword evidence="22" id="KW-1185">Reference proteome</keyword>
<evidence type="ECO:0000256" key="8">
    <source>
        <dbReference type="ARBA" id="ARBA00022837"/>
    </source>
</evidence>
<feature type="disulfide bond" evidence="15">
    <location>
        <begin position="2531"/>
        <end position="2543"/>
    </location>
</feature>
<name>A0A9P0TFE5_PIEBR</name>
<feature type="disulfide bond" evidence="14">
    <location>
        <begin position="4330"/>
        <end position="4339"/>
    </location>
</feature>
<dbReference type="InterPro" id="IPR000033">
    <property type="entry name" value="LDLR_classB_rpt"/>
</dbReference>
<feature type="repeat" description="LDL-receptor class B" evidence="16">
    <location>
        <begin position="3131"/>
        <end position="3173"/>
    </location>
</feature>
<feature type="disulfide bond" evidence="15">
    <location>
        <begin position="3439"/>
        <end position="3454"/>
    </location>
</feature>
<evidence type="ECO:0000256" key="12">
    <source>
        <dbReference type="ARBA" id="ARBA00023170"/>
    </source>
</evidence>
<feature type="repeat" description="LDL-receptor class B" evidence="16">
    <location>
        <begin position="2397"/>
        <end position="2439"/>
    </location>
</feature>
<feature type="disulfide bond" evidence="15">
    <location>
        <begin position="901"/>
        <end position="919"/>
    </location>
</feature>
<organism evidence="21 22">
    <name type="scientific">Pieris brassicae</name>
    <name type="common">White butterfly</name>
    <name type="synonym">Large white butterfly</name>
    <dbReference type="NCBI Taxonomy" id="7116"/>
    <lineage>
        <taxon>Eukaryota</taxon>
        <taxon>Metazoa</taxon>
        <taxon>Ecdysozoa</taxon>
        <taxon>Arthropoda</taxon>
        <taxon>Hexapoda</taxon>
        <taxon>Insecta</taxon>
        <taxon>Pterygota</taxon>
        <taxon>Neoptera</taxon>
        <taxon>Endopterygota</taxon>
        <taxon>Lepidoptera</taxon>
        <taxon>Glossata</taxon>
        <taxon>Ditrysia</taxon>
        <taxon>Papilionoidea</taxon>
        <taxon>Pieridae</taxon>
        <taxon>Pierinae</taxon>
        <taxon>Pieris</taxon>
    </lineage>
</organism>
<comment type="caution">
    <text evidence="14">Lacks conserved residue(s) required for the propagation of feature annotation.</text>
</comment>
<feature type="chain" id="PRO_5040239141" description="EGF-like domain-containing protein" evidence="19">
    <location>
        <begin position="20"/>
        <end position="4632"/>
    </location>
</feature>
<feature type="compositionally biased region" description="Low complexity" evidence="17">
    <location>
        <begin position="1061"/>
        <end position="1070"/>
    </location>
</feature>
<feature type="disulfide bond" evidence="15">
    <location>
        <begin position="3420"/>
        <end position="3432"/>
    </location>
</feature>
<feature type="repeat" description="LDL-receptor class B" evidence="16">
    <location>
        <begin position="1987"/>
        <end position="2029"/>
    </location>
</feature>
<evidence type="ECO:0000256" key="7">
    <source>
        <dbReference type="ARBA" id="ARBA00022737"/>
    </source>
</evidence>
<dbReference type="InterPro" id="IPR000152">
    <property type="entry name" value="EGF-type_Asp/Asn_hydroxyl_site"/>
</dbReference>
<dbReference type="SUPFAM" id="SSF57196">
    <property type="entry name" value="EGF/Laminin"/>
    <property type="match status" value="3"/>
</dbReference>
<feature type="disulfide bond" evidence="15">
    <location>
        <begin position="2612"/>
        <end position="2624"/>
    </location>
</feature>
<dbReference type="SMART" id="SM00192">
    <property type="entry name" value="LDLa"/>
    <property type="match status" value="27"/>
</dbReference>
<dbReference type="SUPFAM" id="SSF57184">
    <property type="entry name" value="Growth factor receptor domain"/>
    <property type="match status" value="2"/>
</dbReference>
<evidence type="ECO:0000256" key="15">
    <source>
        <dbReference type="PROSITE-ProRule" id="PRU00124"/>
    </source>
</evidence>
<dbReference type="Proteomes" id="UP001152562">
    <property type="component" value="Unassembled WGS sequence"/>
</dbReference>
<dbReference type="FunFam" id="4.10.400.10:FF:000034">
    <property type="entry name" value="Low-density lipoprotein receptor-related protein 2"/>
    <property type="match status" value="2"/>
</dbReference>
<feature type="disulfide bond" evidence="15">
    <location>
        <begin position="3592"/>
        <end position="3610"/>
    </location>
</feature>
<feature type="disulfide bond" evidence="14">
    <location>
        <begin position="4352"/>
        <end position="4362"/>
    </location>
</feature>
<feature type="disulfide bond" evidence="15">
    <location>
        <begin position="3631"/>
        <end position="3649"/>
    </location>
</feature>
<dbReference type="InterPro" id="IPR009030">
    <property type="entry name" value="Growth_fac_rcpt_cys_sf"/>
</dbReference>
<proteinExistence type="predicted"/>
<evidence type="ECO:0000259" key="20">
    <source>
        <dbReference type="PROSITE" id="PS50026"/>
    </source>
</evidence>
<dbReference type="GO" id="GO:0005509">
    <property type="term" value="F:calcium ion binding"/>
    <property type="evidence" value="ECO:0007669"/>
    <property type="project" value="InterPro"/>
</dbReference>
<feature type="domain" description="EGF-like" evidence="20">
    <location>
        <begin position="4422"/>
        <end position="4465"/>
    </location>
</feature>
<dbReference type="PROSITE" id="PS01187">
    <property type="entry name" value="EGF_CA"/>
    <property type="match status" value="2"/>
</dbReference>
<feature type="disulfide bond" evidence="15">
    <location>
        <begin position="2902"/>
        <end position="2920"/>
    </location>
</feature>
<keyword evidence="13" id="KW-0325">Glycoprotein</keyword>
<evidence type="ECO:0000313" key="21">
    <source>
        <dbReference type="EMBL" id="CAH4023659.1"/>
    </source>
</evidence>
<feature type="repeat" description="LDL-receptor class B" evidence="16">
    <location>
        <begin position="3174"/>
        <end position="3217"/>
    </location>
</feature>
<evidence type="ECO:0000256" key="4">
    <source>
        <dbReference type="ARBA" id="ARBA00022583"/>
    </source>
</evidence>
<comment type="caution">
    <text evidence="21">The sequence shown here is derived from an EMBL/GenBank/DDBJ whole genome shotgun (WGS) entry which is preliminary data.</text>
</comment>
<feature type="disulfide bond" evidence="14">
    <location>
        <begin position="204"/>
        <end position="214"/>
    </location>
</feature>
<dbReference type="FunFam" id="2.120.10.30:FF:000241">
    <property type="entry name" value="Low-density lipoprotein receptor-related protein 6"/>
    <property type="match status" value="4"/>
</dbReference>
<dbReference type="Pfam" id="PF07645">
    <property type="entry name" value="EGF_CA"/>
    <property type="match status" value="1"/>
</dbReference>
<feature type="disulfide bond" evidence="15">
    <location>
        <begin position="3564"/>
        <end position="3579"/>
    </location>
</feature>
<dbReference type="Pfam" id="PF00057">
    <property type="entry name" value="Ldl_recept_a"/>
    <property type="match status" value="23"/>
</dbReference>
<dbReference type="Pfam" id="PF00058">
    <property type="entry name" value="Ldl_recept_b"/>
    <property type="match status" value="5"/>
</dbReference>
<feature type="repeat" description="LDL-receptor class B" evidence="16">
    <location>
        <begin position="612"/>
        <end position="654"/>
    </location>
</feature>
<feature type="domain" description="EGF-like" evidence="20">
    <location>
        <begin position="200"/>
        <end position="239"/>
    </location>
</feature>
<gene>
    <name evidence="21" type="ORF">PIBRA_LOCUS4280</name>
</gene>
<feature type="disulfide bond" evidence="15">
    <location>
        <begin position="946"/>
        <end position="964"/>
    </location>
</feature>
<evidence type="ECO:0000256" key="3">
    <source>
        <dbReference type="ARBA" id="ARBA00022536"/>
    </source>
</evidence>
<dbReference type="SUPFAM" id="SSF63825">
    <property type="entry name" value="YWTD domain"/>
    <property type="match status" value="8"/>
</dbReference>
<evidence type="ECO:0000256" key="10">
    <source>
        <dbReference type="ARBA" id="ARBA00023136"/>
    </source>
</evidence>
<feature type="domain" description="EGF-like" evidence="20">
    <location>
        <begin position="2972"/>
        <end position="3011"/>
    </location>
</feature>
<keyword evidence="9 18" id="KW-1133">Transmembrane helix</keyword>
<feature type="disulfide bond" evidence="15">
    <location>
        <begin position="3552"/>
        <end position="3570"/>
    </location>
</feature>
<keyword evidence="12" id="KW-0675">Receptor</keyword>
<dbReference type="InterPro" id="IPR049883">
    <property type="entry name" value="NOTCH1_EGF-like"/>
</dbReference>
<feature type="disulfide bond" evidence="15">
    <location>
        <begin position="3754"/>
        <end position="3772"/>
    </location>
</feature>
<feature type="disulfide bond" evidence="15">
    <location>
        <begin position="3624"/>
        <end position="3636"/>
    </location>
</feature>
<feature type="disulfide bond" evidence="15">
    <location>
        <begin position="3682"/>
        <end position="3697"/>
    </location>
</feature>
<feature type="disulfide bond" evidence="15">
    <location>
        <begin position="1086"/>
        <end position="1098"/>
    </location>
</feature>
<evidence type="ECO:0000256" key="18">
    <source>
        <dbReference type="SAM" id="Phobius"/>
    </source>
</evidence>
<feature type="disulfide bond" evidence="15">
    <location>
        <begin position="3545"/>
        <end position="3557"/>
    </location>
</feature>
<feature type="disulfide bond" evidence="15">
    <location>
        <begin position="1022"/>
        <end position="1034"/>
    </location>
</feature>
<feature type="disulfide bond" evidence="15">
    <location>
        <begin position="1093"/>
        <end position="1111"/>
    </location>
</feature>
<evidence type="ECO:0000256" key="6">
    <source>
        <dbReference type="ARBA" id="ARBA00022729"/>
    </source>
</evidence>
<feature type="domain" description="EGF-like" evidence="20">
    <location>
        <begin position="4303"/>
        <end position="4340"/>
    </location>
</feature>
<evidence type="ECO:0000256" key="1">
    <source>
        <dbReference type="ARBA" id="ARBA00004251"/>
    </source>
</evidence>
<dbReference type="CDD" id="cd00054">
    <property type="entry name" value="EGF_CA"/>
    <property type="match status" value="1"/>
</dbReference>
<keyword evidence="2" id="KW-1003">Cell membrane</keyword>
<feature type="disulfide bond" evidence="14">
    <location>
        <begin position="4248"/>
        <end position="4257"/>
    </location>
</feature>
<feature type="disulfide bond" evidence="15">
    <location>
        <begin position="2595"/>
        <end position="2610"/>
    </location>
</feature>
<dbReference type="SUPFAM" id="SSF57424">
    <property type="entry name" value="LDL receptor-like module"/>
    <property type="match status" value="24"/>
</dbReference>
<dbReference type="PRINTS" id="PR00261">
    <property type="entry name" value="LDLRECEPTOR"/>
</dbReference>
<feature type="disulfide bond" evidence="15">
    <location>
        <begin position="3505"/>
        <end position="3517"/>
    </location>
</feature>
<dbReference type="InterPro" id="IPR023415">
    <property type="entry name" value="LDLR_class-A_CS"/>
</dbReference>
<dbReference type="GO" id="GO:0005886">
    <property type="term" value="C:plasma membrane"/>
    <property type="evidence" value="ECO:0007669"/>
    <property type="project" value="UniProtKB-SubCell"/>
</dbReference>
<feature type="disulfide bond" evidence="15">
    <location>
        <begin position="2631"/>
        <end position="2646"/>
    </location>
</feature>
<feature type="disulfide bond" evidence="15">
    <location>
        <begin position="894"/>
        <end position="906"/>
    </location>
</feature>
<dbReference type="InterPro" id="IPR001881">
    <property type="entry name" value="EGF-like_Ca-bd_dom"/>
</dbReference>
<dbReference type="Gene3D" id="2.10.25.10">
    <property type="entry name" value="Laminin"/>
    <property type="match status" value="9"/>
</dbReference>
<feature type="region of interest" description="Disordered" evidence="17">
    <location>
        <begin position="2793"/>
        <end position="2821"/>
    </location>
</feature>
<keyword evidence="10 18" id="KW-0472">Membrane</keyword>
<dbReference type="EMBL" id="CALOZG010000004">
    <property type="protein sequence ID" value="CAH4023659.1"/>
    <property type="molecule type" value="Genomic_DNA"/>
</dbReference>
<reference evidence="21" key="1">
    <citation type="submission" date="2022-05" db="EMBL/GenBank/DDBJ databases">
        <authorList>
            <person name="Okamura Y."/>
        </authorList>
    </citation>
    <scope>NUCLEOTIDE SEQUENCE</scope>
</reference>
<feature type="disulfide bond" evidence="15">
    <location>
        <begin position="3512"/>
        <end position="3530"/>
    </location>
</feature>
<feature type="repeat" description="LDL-receptor class B" evidence="16">
    <location>
        <begin position="2352"/>
        <end position="2396"/>
    </location>
</feature>
<feature type="disulfide bond" evidence="15">
    <location>
        <begin position="1029"/>
        <end position="1047"/>
    </location>
</feature>
<feature type="disulfide bond" evidence="15">
    <location>
        <begin position="2914"/>
        <end position="2929"/>
    </location>
</feature>
<feature type="repeat" description="LDL-receptor class B" evidence="16">
    <location>
        <begin position="428"/>
        <end position="471"/>
    </location>
</feature>
<evidence type="ECO:0000313" key="22">
    <source>
        <dbReference type="Proteomes" id="UP001152562"/>
    </source>
</evidence>
<feature type="transmembrane region" description="Helical" evidence="18">
    <location>
        <begin position="4528"/>
        <end position="4550"/>
    </location>
</feature>
<keyword evidence="5 18" id="KW-0812">Transmembrane</keyword>
<evidence type="ECO:0000256" key="9">
    <source>
        <dbReference type="ARBA" id="ARBA00022989"/>
    </source>
</evidence>
<protein>
    <recommendedName>
        <fullName evidence="20">EGF-like domain-containing protein</fullName>
    </recommendedName>
</protein>
<evidence type="ECO:0000256" key="13">
    <source>
        <dbReference type="ARBA" id="ARBA00023180"/>
    </source>
</evidence>
<feature type="disulfide bond" evidence="14">
    <location>
        <begin position="4426"/>
        <end position="4436"/>
    </location>
</feature>
<feature type="disulfide bond" evidence="15">
    <location>
        <begin position="3747"/>
        <end position="3759"/>
    </location>
</feature>
<sequence>MYWVVLVAVALWTPVTALADPPTLPGVPGETDDACSVGSFRCADGSRCLPIAWRCDGRAHCADGSDELNCTSAACAAGHFRCARSALCIAASWRCDGDADCGPNDNSDEDPYMCEKDFKCWGNRARCSTPVDGRFSCVPVYQFCDGTRHCPDGSDEWDFCDNFTTSQCSSVGCHDCRPTPQGLACYCAPGYEPQNGTCVDSDECQWLGLCSQRCHNTPGAYTCACATGYTLKSDHRSCAAINDPVGEALSLVAVTQSDVKRVWADGHKSIGNKSLLALNVRAIDILYSNRSICYIHHNVSRSGIVCARADNFSQRTHLRTPDLFPDLESVSHLAVDWISGNWYLSDEAREVIYVCDHDFRACRLLLDTALSKVHGFVVDPLVGEMFWAVWGGSPAQVEACSLSGEARRSVASRRLVYPSALTMEPAARLLYWADAYLDTIERVRYDGTGRMTLRKGYSSQKLYHIAVLEERVFLPVWANNTITWMTANVVTPASAPIPVGSRPTGVVVFHRQRQPLAKHPCAINKGGCDHLCITAYRDGTAHPQCLCKHGYKLVGRTCERVQLPEWMLVCRGAPPLVQSVSLEPHSEALWEPAAPAAHAARPTAADVDFAAGMLYYCDVHRYEIVRQKLDGSGREVFVGEDVDNCEGLAIDWLGRNLYWTDDALGRVSVARLDSPKTRTVLIADSDFNPRSIALDPSNGVMWWTVWEGSASATRGGRIETAYMDGERRRVIIDTDLHWPNGLVYDVNTAYLYWCDTYLNKIERVRVANSGDVVTGSTRELLAVHSARLPLSKPYGLALRSGEVIWSEHGTGLVRKLRGNGAITVRAFPPPLYDIRFVSNTTRIGSNACTHNNGGCLELCLAQRDEHTCACGTGRVLAADGRTCVATPHDTAHVCPAKHFHCGRGRCIDGSLVCDGDADCPNGSDENASPTGPCANMTCDAEHYMQCDANRCIPKGWICDGFKDCRDGSDESGAWCARVECGAAQFACARSRRCLPATWRCDGAPDCGPQDRSDEQNCESVECSSVMFKCMNGACVPWEYYCDGHADCTDASDELACRGPARHTTSTTATPARRRGHTGQEDRGGICEPHEFQCNNGECIRQEFRCDARVDCLDGSDEAGCGGMSTSPPVVTTSPITTATPVDDCVWPALRCDNGTRCVPLLQLCDDATDCADGADEADRCGEPMCVANGPCSHTCQPTPSGPACTCPPHLHLQRDRRTCAPNHLCEEWGVCSQTCQPQKNRYRCTCYEGYRLADDGFTCKSTESTSAMLVFSNRHELRAVELGSLASRALVSALKNTIALDWRLAGPERRVQLFWTDVVDDTIYRGTIVDNALGDITPVVQRGLLTAEGLAVDWVAGNLYWVESGLHQIEVARADGQHRRTLLAGDMDSPRAIALDPTKGFLFWSDWEQSAPRIERATLAGRDRKRIVRVESTGEGAWLNGIALDHRAERLYWIDARSDSIHTVTYAGEDIREVLRGHGALSHPFAVTVFESHVYWTDWRSNSVVRANKWNGSDVTVVQRTLTQPFDLKVIHPSRQPANLINPCGVNNGNCSHLCLIDTPEQRVCACPHLMRLTSDNLTCEAEKQLLLVGVSGAVRGLALAGALAQVAPTLAGPQLTTPSSLQVFTPEHAVYWADTDTNEIKRADVRGGNVVVIADSGVSQPRALAVQWSARIMYFSARKTLAVAGLRGERLTPLYAEQFNVSALAAHPHTGDIYWAAQSNGGERIETARGDGSQRRVLIDSNNDAHLAGVTSMTLDVDKGLLYWANTASASIQYLDLKTNKATTLALPMGARPCAVEVYAGEIIWADSATGALIACAQRDCSRLRILRNNTDGVISLRVYDASAQNISSKSACANRGPKEQCAHLCLPVSRTKSVCRCALGYRQNGTACTPIEPALIYSLSWELRGVSLTGSVEDALTPLPQITSAAAIDYYAKEEWLYWADPEAGAVWRVQRDGSRRQRVLQQAEGGNEEGGDSLAALAVDWLAGNLYWSDPARALLMVARLDGSHRYVLKDTDPFVATTLAVDAARGWLFMSGGGWIQRARPDASDPALLYNGTAVAHIAIDTENEMVYWVEWWDEPSVWSVPYSGGVRRRVWRGAPLHRPVAIAVTAGHLYWLDTTLAHGGAARAPISNLKNYTLLVDNVGDSLKDLVIWSSANQSVSSSTNGCAMSSGYGGCEALCLWDGSRARCACPHGDLASDNKTCTPYSSFIMYARVSKIDSIHLQDENNLNSPYPPIENKTLMRNAIALAYEYETQTLLYSDIQRGSINIVHFNGSGHSVLLDKCGAVEGMVVSLATGTLYWTCASCGAIRSAPLAELRKAAPAHRPALVRTLLQLTTADRPRAIDYDPCEHRVYWTNWNEKRPRISRVHSTGRGASDVITTDILMPNALALEHDARLLYWADARLDKIERARYDGSHRRIVTRARSEHPYAIAVGGGYVFWTDWVSRSVLRADRRSGVARTLRRDLPRPCGIVLIAPNHHQCSLDPCAVMNGGCAELCEISANGHATCACENGRVLARDGRACHPAHDVCPHDMFACAEGACLPAQLVCDGVNHCSPDADASDEDLYYCTSRTCPEDTMSCGAGGRCVPASSVCDGHADCDDAADERDCDCASDQYKCADGACVSASARCDGAAQCADGSDEAGCGADACQSGSLRCLSGSTCYPPSSRCDGHFDCADESDEADCPAGSTISFESNQGFDTQPLLGCHSGQYRCGGAGAVECIPLAWLCDGRLDCTDGSDEASHCRSRNVTSECVGGRCACAPGSFRCAHSAVCLLASLYCDGDADCEDGSDEPPGCSARSTPLSGSPDPLGTPDPINGTDNGTESEAILMCVEPGAIYCSGRCVPPALQCDGRDHCLDSGGSGAGSDEDPVMCSSYARAFGSEAEAAVSRGTCGRGEWRCGNGACVPQTALCDGLDSCGDFTDETHCNIDECQVGNGGCAHNCSELSVGRACWCQPGWRSSGAGGAECRDVDECAEDEPCEHLCRNSIGSFKCSCMAGYRLMEDDVNCIPISNIKATLIFTNRYYIRRTAIRLDNDLSEASTSLLVHNLTNAVALDALWVRGCLYWSDVTRLGSSIKRVCRPDALHEPLTPLSHPAPALLTALRPEEYSVVAGATLQNPDGLAVDWVAGNVYWCDKGTDTIEAAKLNGRHRRIIIRSGLREPRALALHPAVGRLYWSDWGSEPHIGRAGMDGSERKIIISTNLGWPNALTVSYASKELYFADAREDYIAVADLDGNHVRILLSRDRMPWLRLHHVFAIAAWSGRVYWSDWETRAIESCRRRPDMNYNETGDQPAWRGGAWRCRTEAVAVHKPMDLRVLHPARQPLSPELTLQCERLNCSGLCLLSPAEKDDEGAGARCACPEHWALEADGRSCRPNCTSAHFVCAKALKCIPFWWKCDTQDDCGDGSDEPDSCPAFRCSPGQFQCTNGRCVHPAHICDGVQQCGDGSDENDCDRFTCLASQWQCRGNRTAGVTARCVPGAARCDGRPDCPDGDDELDCPPRTCPPQHFTCGNGACVPLVWLCDQDSDCEDRSDEGAVCEARQCGRAEFRCTSGRCIPREWLCDGEPDCPAREDESECPARAACDATYFRCGDGRCVPGRWRCDFEEDCADGSDERECVPRACSESEFRCDNGECIRGALRCSGASDCSSGEDEAGCAPRCGEGARACPTGGECLPAEWWCDGEPDCPDGADEAGCNATIGADVGRCGARLTCGSRCVPAAWRCDGRGDCPDGSDERPELCANTACTPPMIRCGDNTCVPPNLLCDGKSDCADGVDEDKLCRTLDAQLCDEDSFLCEDGRCVATDETCNPDRGDCTWRSCSQLCMHKHAHNHTCKCAFGYRQRILADKTVTCEAQGEAARVAVWSRGRLRVWDLHKHEPHYGTPHTNNESVLVTCVTAAAMEGIWWVWWGDNKGRVRRLRLGTLQPAGPGHDPLLPWPDTPADGLESETVATITGEVRGVAIDVVSGRIFWTAVDGSRGTVASAALDGRRRVTLWAQRGAEPDDIVVSADTAEMFWSDRGAEPGVYCAALWGGNVRRIVRARVRRVTALALDAPAARLYFLDPYRGALESVALDGSDRALHYWFRPHDASTPADPNDAVVMDRGCARLAIWEESIWCAGARGLAALPRRPAPGTRLSPVYRHRAPVSALTILHPLVQSPRVVSDTCVLEGEAACHESAECVRGPRGAAAACLCPDGLQPTSSALDRQRQCVISASGTRRNDTCPRSCGPGRCVTGRGGPGGTGRCLCPPLFAGEHCEHYRCTTHCNRHGRCELDTDNNGGAGLVPLKCTCFGGYKGSRCEQVVDPCTSLQCGVGGVCARDSPHEAHCACAPGYTGARCEHCLDMGYEDCLCQGKCLNGGVCHVLEGAWMCSCLDEWRGERCDIPLRDHDHDVTYDHDSKPDQRNNAIGRKYQDFKPQKTAGPVSCHGGCLHGGHCVSITGGSSVGAGESKACVCTGGWGGPVCGQYVGHDHACLALACPPPAICVWRPTDNILTVGVAYCACLAGASCTRPGPNPVGGLASGSDASAWVAGLFALLVIVGVLLIAMFLINRRRNGAFVHARLSDNVEISNPMYLAGEEERTDRHTHSTRNHFANPVYETMYEPHQIPLEEDATLLDRADGSPPPAEGAALL</sequence>
<feature type="repeat" description="LDL-receptor class B" evidence="16">
    <location>
        <begin position="655"/>
        <end position="698"/>
    </location>
</feature>
<evidence type="ECO:0000256" key="19">
    <source>
        <dbReference type="SAM" id="SignalP"/>
    </source>
</evidence>
<dbReference type="PROSITE" id="PS50068">
    <property type="entry name" value="LDLRA_2"/>
    <property type="match status" value="26"/>
</dbReference>
<dbReference type="InterPro" id="IPR011042">
    <property type="entry name" value="6-blade_b-propeller_TolB-like"/>
</dbReference>
<dbReference type="PROSITE" id="PS00010">
    <property type="entry name" value="ASX_HYDROXYL"/>
    <property type="match status" value="2"/>
</dbReference>
<feature type="repeat" description="LDL-receptor class B" evidence="16">
    <location>
        <begin position="1629"/>
        <end position="1671"/>
    </location>
</feature>
<dbReference type="InterPro" id="IPR018097">
    <property type="entry name" value="EGF_Ca-bd_CS"/>
</dbReference>
<dbReference type="InterPro" id="IPR000742">
    <property type="entry name" value="EGF"/>
</dbReference>
<dbReference type="PANTHER" id="PTHR22722">
    <property type="entry name" value="LOW-DENSITY LIPOPROTEIN RECEPTOR-RELATED PROTEIN 2-RELATED"/>
    <property type="match status" value="1"/>
</dbReference>
<dbReference type="InterPro" id="IPR002172">
    <property type="entry name" value="LDrepeatLR_classA_rpt"/>
</dbReference>
<dbReference type="PANTHER" id="PTHR22722:SF5">
    <property type="entry name" value="LOW-DENSITY LIPOPROTEIN RECEPTOR-RELATED PROTEIN 1B"/>
    <property type="match status" value="1"/>
</dbReference>
<feature type="signal peptide" evidence="19">
    <location>
        <begin position="1"/>
        <end position="19"/>
    </location>
</feature>
<feature type="disulfide bond" evidence="15">
    <location>
        <begin position="1105"/>
        <end position="1120"/>
    </location>
</feature>
<dbReference type="Gene3D" id="2.120.10.30">
    <property type="entry name" value="TolB, C-terminal domain"/>
    <property type="match status" value="8"/>
</dbReference>
<feature type="repeat" description="LDL-receptor class B" evidence="16">
    <location>
        <begin position="1357"/>
        <end position="1399"/>
    </location>
</feature>
<dbReference type="PROSITE" id="PS01186">
    <property type="entry name" value="EGF_2"/>
    <property type="match status" value="4"/>
</dbReference>
<evidence type="ECO:0000256" key="11">
    <source>
        <dbReference type="ARBA" id="ARBA00023157"/>
    </source>
</evidence>
<dbReference type="Gene3D" id="4.10.400.10">
    <property type="entry name" value="Low-density Lipoprotein Receptor"/>
    <property type="match status" value="26"/>
</dbReference>
<dbReference type="SMART" id="SM00179">
    <property type="entry name" value="EGF_CA"/>
    <property type="match status" value="7"/>
</dbReference>
<evidence type="ECO:0000256" key="5">
    <source>
        <dbReference type="ARBA" id="ARBA00022692"/>
    </source>
</evidence>
<dbReference type="PROSITE" id="PS51120">
    <property type="entry name" value="LDLRB"/>
    <property type="match status" value="11"/>
</dbReference>
<feature type="disulfide bond" evidence="14">
    <location>
        <begin position="4373"/>
        <end position="4382"/>
    </location>
</feature>
<evidence type="ECO:0000256" key="14">
    <source>
        <dbReference type="PROSITE-ProRule" id="PRU00076"/>
    </source>
</evidence>
<dbReference type="CDD" id="cd00112">
    <property type="entry name" value="LDLa"/>
    <property type="match status" value="25"/>
</dbReference>
<feature type="disulfide bond" evidence="15">
    <location>
        <begin position="3427"/>
        <end position="3445"/>
    </location>
</feature>
<dbReference type="FunFam" id="2.10.25.10:FF:000240">
    <property type="entry name" value="Vitamin K-dependent protein S"/>
    <property type="match status" value="1"/>
</dbReference>
<dbReference type="SMART" id="SM00135">
    <property type="entry name" value="LY"/>
    <property type="match status" value="31"/>
</dbReference>
<dbReference type="SMART" id="SM00181">
    <property type="entry name" value="EGF"/>
    <property type="match status" value="20"/>
</dbReference>
<keyword evidence="11 14" id="KW-1015">Disulfide bond</keyword>
<keyword evidence="6 19" id="KW-0732">Signal</keyword>
<evidence type="ECO:0000256" key="16">
    <source>
        <dbReference type="PROSITE-ProRule" id="PRU00461"/>
    </source>
</evidence>
<feature type="disulfide bond" evidence="15">
    <location>
        <begin position="3604"/>
        <end position="3619"/>
    </location>
</feature>
<evidence type="ECO:0000256" key="2">
    <source>
        <dbReference type="ARBA" id="ARBA00022475"/>
    </source>
</evidence>
<dbReference type="FunFam" id="2.10.25.10:FF:000009">
    <property type="entry name" value="Low-density lipoprotein receptor isoform 1"/>
    <property type="match status" value="1"/>
</dbReference>
<feature type="disulfide bond" evidence="15">
    <location>
        <begin position="3643"/>
        <end position="3658"/>
    </location>
</feature>
<dbReference type="FunFam" id="4.10.400.10:FF:000045">
    <property type="entry name" value="Low-density lipoprotein receptor-related protein 2"/>
    <property type="match status" value="1"/>
</dbReference>
<feature type="disulfide bond" evidence="15">
    <location>
        <begin position="2671"/>
        <end position="2686"/>
    </location>
</feature>
<dbReference type="InterPro" id="IPR051221">
    <property type="entry name" value="LDLR-related"/>
</dbReference>